<gene>
    <name evidence="5" type="ORF">J2Z18_003103</name>
</gene>
<keyword evidence="2 3" id="KW-0472">Membrane</keyword>
<keyword evidence="3" id="KW-0812">Transmembrane</keyword>
<dbReference type="SUPFAM" id="SSF56601">
    <property type="entry name" value="beta-lactamase/transpeptidase-like"/>
    <property type="match status" value="1"/>
</dbReference>
<comment type="caution">
    <text evidence="5">The sequence shown here is derived from an EMBL/GenBank/DDBJ whole genome shotgun (WGS) entry which is preliminary data.</text>
</comment>
<accession>A0ABS4FCM5</accession>
<evidence type="ECO:0000256" key="1">
    <source>
        <dbReference type="ARBA" id="ARBA00004370"/>
    </source>
</evidence>
<evidence type="ECO:0000313" key="6">
    <source>
        <dbReference type="Proteomes" id="UP000706926"/>
    </source>
</evidence>
<sequence length="508" mass="57155">MENPKGKELARRSSLPKSCMFFLVVCLLLSAAIPSIARAEANDRIHQIERFIQEQHDLSKIPGLSVVIVEKGKTVYQKGFGYADVKTKSEVTPDTLFEIGSTTKAFTALAILQLEQKGQLKRTDDVRTYIPWLELKYNGEPQTITIDQLMHHTSGIASNTIVKIPASKADNALELTVRTLVDQPLNRKPGSSFEYATINYDVLGYVIERVTKQPFDMYIKQHVLDPIGMKDSYVGLHQLQSEVIATGYKLGFMKEQAYTAPVYRGNIPAGYIISNSNDIAKWLHLQLGHISTSEMDQHLIQKSHEPDLSVEPFDQNTHYAAGWGVEHGSGQTYLLHAGENPTFSSYFILKPDEQVGVAILANMKTSYTTAIGQGVMDIWEGREVAYRHADSYQQLDQILTYILAAIAAIGVLLLFLSVRVILMTIRKQRIYRPFNLKRALWINLHTLFVTIVILLLIKAPKMLLGGVTWGFIKVWAPASVTALFYSILALSEIYYIYILMLVLTRKSK</sequence>
<keyword evidence="3" id="KW-1133">Transmembrane helix</keyword>
<dbReference type="PANTHER" id="PTHR46825:SF11">
    <property type="entry name" value="PENICILLIN-BINDING PROTEIN 4"/>
    <property type="match status" value="1"/>
</dbReference>
<dbReference type="EMBL" id="JAGGKI010000007">
    <property type="protein sequence ID" value="MBP1894000.1"/>
    <property type="molecule type" value="Genomic_DNA"/>
</dbReference>
<name>A0ABS4FCM5_9BACL</name>
<feature type="transmembrane region" description="Helical" evidence="3">
    <location>
        <begin position="439"/>
        <end position="457"/>
    </location>
</feature>
<evidence type="ECO:0000313" key="5">
    <source>
        <dbReference type="EMBL" id="MBP1894000.1"/>
    </source>
</evidence>
<proteinExistence type="predicted"/>
<dbReference type="Pfam" id="PF00144">
    <property type="entry name" value="Beta-lactamase"/>
    <property type="match status" value="1"/>
</dbReference>
<dbReference type="Gene3D" id="3.40.710.10">
    <property type="entry name" value="DD-peptidase/beta-lactamase superfamily"/>
    <property type="match status" value="1"/>
</dbReference>
<protein>
    <submittedName>
        <fullName evidence="5">CubicO group peptidase (Beta-lactamase class C family)</fullName>
    </submittedName>
</protein>
<dbReference type="InterPro" id="IPR012338">
    <property type="entry name" value="Beta-lactam/transpept-like"/>
</dbReference>
<organism evidence="5 6">
    <name type="scientific">Paenibacillus lactis</name>
    <dbReference type="NCBI Taxonomy" id="228574"/>
    <lineage>
        <taxon>Bacteria</taxon>
        <taxon>Bacillati</taxon>
        <taxon>Bacillota</taxon>
        <taxon>Bacilli</taxon>
        <taxon>Bacillales</taxon>
        <taxon>Paenibacillaceae</taxon>
        <taxon>Paenibacillus</taxon>
    </lineage>
</organism>
<feature type="transmembrane region" description="Helical" evidence="3">
    <location>
        <begin position="477"/>
        <end position="503"/>
    </location>
</feature>
<dbReference type="InterPro" id="IPR050491">
    <property type="entry name" value="AmpC-like"/>
</dbReference>
<comment type="subcellular location">
    <subcellularLocation>
        <location evidence="1">Membrane</location>
    </subcellularLocation>
</comment>
<evidence type="ECO:0000256" key="2">
    <source>
        <dbReference type="ARBA" id="ARBA00023136"/>
    </source>
</evidence>
<dbReference type="Proteomes" id="UP000706926">
    <property type="component" value="Unassembled WGS sequence"/>
</dbReference>
<evidence type="ECO:0000256" key="3">
    <source>
        <dbReference type="SAM" id="Phobius"/>
    </source>
</evidence>
<keyword evidence="6" id="KW-1185">Reference proteome</keyword>
<reference evidence="5 6" key="1">
    <citation type="submission" date="2021-03" db="EMBL/GenBank/DDBJ databases">
        <title>Genomic Encyclopedia of Type Strains, Phase IV (KMG-IV): sequencing the most valuable type-strain genomes for metagenomic binning, comparative biology and taxonomic classification.</title>
        <authorList>
            <person name="Goeker M."/>
        </authorList>
    </citation>
    <scope>NUCLEOTIDE SEQUENCE [LARGE SCALE GENOMIC DNA]</scope>
    <source>
        <strain evidence="5 6">DSM 15596</strain>
    </source>
</reference>
<dbReference type="InterPro" id="IPR001466">
    <property type="entry name" value="Beta-lactam-related"/>
</dbReference>
<feature type="domain" description="Beta-lactamase-related" evidence="4">
    <location>
        <begin position="49"/>
        <end position="365"/>
    </location>
</feature>
<evidence type="ECO:0000259" key="4">
    <source>
        <dbReference type="Pfam" id="PF00144"/>
    </source>
</evidence>
<feature type="transmembrane region" description="Helical" evidence="3">
    <location>
        <begin position="398"/>
        <end position="418"/>
    </location>
</feature>
<dbReference type="PANTHER" id="PTHR46825">
    <property type="entry name" value="D-ALANYL-D-ALANINE-CARBOXYPEPTIDASE/ENDOPEPTIDASE AMPH"/>
    <property type="match status" value="1"/>
</dbReference>